<dbReference type="AlphaFoldDB" id="A0A250J0S2"/>
<proteinExistence type="predicted"/>
<organism evidence="2 3">
    <name type="scientific">Cystobacter fuscus</name>
    <dbReference type="NCBI Taxonomy" id="43"/>
    <lineage>
        <taxon>Bacteria</taxon>
        <taxon>Pseudomonadati</taxon>
        <taxon>Myxococcota</taxon>
        <taxon>Myxococcia</taxon>
        <taxon>Myxococcales</taxon>
        <taxon>Cystobacterineae</taxon>
        <taxon>Archangiaceae</taxon>
        <taxon>Cystobacter</taxon>
    </lineage>
</organism>
<dbReference type="NCBIfam" id="TIGR04534">
    <property type="entry name" value="ELWxxDGT_rpt"/>
    <property type="match status" value="1"/>
</dbReference>
<sequence length="509" mass="53760">MDAWRSAVLLCSLMVGCGGGLGPESPTPDNELPPAGMPAGGGGDRASAPPARPTLGTAHLVKDVFPPSDRPARTDPGPSSLVDFQGRLFFATHYEDGTHALWASDGTEAGTVRVKDFPALTDTTTDLVTELTPVGAQLFFVAGDAAHGPELWVTDGTTGGTRQVKELTPGMGGDSAPYKLTAVGGQLLFFRYIPGTDSGHTELWRSDGTDAGTVLVRDMGPDSSLSFSQVLVGNTLFFVFTDAEHGTELWKTDGTTEGTVLVADIQAGPASAYPAHLQKLGTSVFFLTSTPSYGSELWRTDGTSEGTVRVRELSADSDGPIPNLMEGPGRQLFLTLTTPSDHLLRLSSLTVDDTGAVQERPVATLPNAFSDQPDSDALIGTSTVAGGRLFFSVNISSSGPAPRDVQLWMTDGTANGTQQVSRPLSLSDEFQSELFTLDDRILYSNIGEGQGLEPWVSDGTAEGTRQLQDLAPGQDFSYPHDFTRVGSAVYFTAYTPGHGAELWVLPLEG</sequence>
<dbReference type="EMBL" id="CP022098">
    <property type="protein sequence ID" value="ATB36766.1"/>
    <property type="molecule type" value="Genomic_DNA"/>
</dbReference>
<gene>
    <name evidence="2" type="ORF">CYFUS_002181</name>
</gene>
<accession>A0A250J0S2</accession>
<dbReference type="Proteomes" id="UP000217257">
    <property type="component" value="Chromosome"/>
</dbReference>
<feature type="region of interest" description="Disordered" evidence="1">
    <location>
        <begin position="22"/>
        <end position="54"/>
    </location>
</feature>
<protein>
    <recommendedName>
        <fullName evidence="4">Hyalin repeat protein</fullName>
    </recommendedName>
</protein>
<evidence type="ECO:0000313" key="2">
    <source>
        <dbReference type="EMBL" id="ATB36766.1"/>
    </source>
</evidence>
<dbReference type="KEGG" id="cfus:CYFUS_002181"/>
<dbReference type="PROSITE" id="PS51257">
    <property type="entry name" value="PROKAR_LIPOPROTEIN"/>
    <property type="match status" value="1"/>
</dbReference>
<evidence type="ECO:0008006" key="4">
    <source>
        <dbReference type="Google" id="ProtNLM"/>
    </source>
</evidence>
<evidence type="ECO:0000256" key="1">
    <source>
        <dbReference type="SAM" id="MobiDB-lite"/>
    </source>
</evidence>
<evidence type="ECO:0000313" key="3">
    <source>
        <dbReference type="Proteomes" id="UP000217257"/>
    </source>
</evidence>
<dbReference type="InterPro" id="IPR030916">
    <property type="entry name" value="ELWxxDGT_rpt"/>
</dbReference>
<dbReference type="RefSeq" id="WP_095985182.1">
    <property type="nucleotide sequence ID" value="NZ_CP022098.1"/>
</dbReference>
<dbReference type="SUPFAM" id="SSF82171">
    <property type="entry name" value="DPP6 N-terminal domain-like"/>
    <property type="match status" value="1"/>
</dbReference>
<reference evidence="2 3" key="1">
    <citation type="submission" date="2017-06" db="EMBL/GenBank/DDBJ databases">
        <title>Sequencing and comparative analysis of myxobacterial genomes.</title>
        <authorList>
            <person name="Rupp O."/>
            <person name="Goesmann A."/>
            <person name="Sogaard-Andersen L."/>
        </authorList>
    </citation>
    <scope>NUCLEOTIDE SEQUENCE [LARGE SCALE GENOMIC DNA]</scope>
    <source>
        <strain evidence="2 3">DSM 52655</strain>
    </source>
</reference>
<name>A0A250J0S2_9BACT</name>